<feature type="domain" description="Methyltransferase type 11" evidence="2">
    <location>
        <begin position="121"/>
        <end position="218"/>
    </location>
</feature>
<name>A0A131YMJ9_RHIAP</name>
<evidence type="ECO:0000256" key="1">
    <source>
        <dbReference type="SAM" id="Phobius"/>
    </source>
</evidence>
<keyword evidence="1" id="KW-0812">Transmembrane</keyword>
<evidence type="ECO:0000313" key="3">
    <source>
        <dbReference type="EMBL" id="JAP79772.1"/>
    </source>
</evidence>
<dbReference type="InterPro" id="IPR013216">
    <property type="entry name" value="Methyltransf_11"/>
</dbReference>
<accession>A0A131YMJ9</accession>
<keyword evidence="1" id="KW-1133">Transmembrane helix</keyword>
<dbReference type="EMBL" id="GEDV01008785">
    <property type="protein sequence ID" value="JAP79772.1"/>
    <property type="molecule type" value="Transcribed_RNA"/>
</dbReference>
<organism evidence="3">
    <name type="scientific">Rhipicephalus appendiculatus</name>
    <name type="common">Brown ear tick</name>
    <dbReference type="NCBI Taxonomy" id="34631"/>
    <lineage>
        <taxon>Eukaryota</taxon>
        <taxon>Metazoa</taxon>
        <taxon>Ecdysozoa</taxon>
        <taxon>Arthropoda</taxon>
        <taxon>Chelicerata</taxon>
        <taxon>Arachnida</taxon>
        <taxon>Acari</taxon>
        <taxon>Parasitiformes</taxon>
        <taxon>Ixodida</taxon>
        <taxon>Ixodoidea</taxon>
        <taxon>Ixodidae</taxon>
        <taxon>Rhipicephalinae</taxon>
        <taxon>Rhipicephalus</taxon>
        <taxon>Rhipicephalus</taxon>
    </lineage>
</organism>
<dbReference type="PANTHER" id="PTHR45036:SF1">
    <property type="entry name" value="METHYLTRANSFERASE LIKE 7A"/>
    <property type="match status" value="1"/>
</dbReference>
<dbReference type="Gene3D" id="3.40.50.150">
    <property type="entry name" value="Vaccinia Virus protein VP39"/>
    <property type="match status" value="1"/>
</dbReference>
<dbReference type="InterPro" id="IPR029063">
    <property type="entry name" value="SAM-dependent_MTases_sf"/>
</dbReference>
<dbReference type="Pfam" id="PF08241">
    <property type="entry name" value="Methyltransf_11"/>
    <property type="match status" value="1"/>
</dbReference>
<keyword evidence="1" id="KW-0472">Membrane</keyword>
<dbReference type="InterPro" id="IPR052356">
    <property type="entry name" value="Thiol_S-MT"/>
</dbReference>
<dbReference type="AlphaFoldDB" id="A0A131YMJ9"/>
<dbReference type="GO" id="GO:0008757">
    <property type="term" value="F:S-adenosylmethionine-dependent methyltransferase activity"/>
    <property type="evidence" value="ECO:0007669"/>
    <property type="project" value="InterPro"/>
</dbReference>
<dbReference type="CDD" id="cd02440">
    <property type="entry name" value="AdoMet_MTases"/>
    <property type="match status" value="1"/>
</dbReference>
<reference evidence="3" key="1">
    <citation type="journal article" date="2016" name="Ticks Tick Borne Dis.">
        <title>De novo assembly and annotation of the salivary gland transcriptome of Rhipicephalus appendiculatus male and female ticks during blood feeding.</title>
        <authorList>
            <person name="de Castro M.H."/>
            <person name="de Klerk D."/>
            <person name="Pienaar R."/>
            <person name="Latif A.A."/>
            <person name="Rees D.J."/>
            <person name="Mans B.J."/>
        </authorList>
    </citation>
    <scope>NUCLEOTIDE SEQUENCE</scope>
    <source>
        <tissue evidence="3">Salivary glands</tissue>
    </source>
</reference>
<dbReference type="PANTHER" id="PTHR45036">
    <property type="entry name" value="METHYLTRANSFERASE LIKE 7B"/>
    <property type="match status" value="1"/>
</dbReference>
<proteinExistence type="predicted"/>
<protein>
    <recommendedName>
        <fullName evidence="2">Methyltransferase type 11 domain-containing protein</fullName>
    </recommendedName>
</protein>
<feature type="transmembrane region" description="Helical" evidence="1">
    <location>
        <begin position="44"/>
        <end position="65"/>
    </location>
</feature>
<evidence type="ECO:0000259" key="2">
    <source>
        <dbReference type="Pfam" id="PF08241"/>
    </source>
</evidence>
<dbReference type="SUPFAM" id="SSF53335">
    <property type="entry name" value="S-adenosyl-L-methionine-dependent methyltransferases"/>
    <property type="match status" value="1"/>
</dbReference>
<sequence>MSRVRTLTATALSKETTEKCHSHPEKTLTLSTAESISLFDWMRIFLGHVCFCLIGLSGILIFPALALSLRVREIFFAFIYLVMQRLWYDDYGSVRRVVMTGLDNIVSHDASLRAQGAVRVLEVGAAYGPNMPYIHRKIEYWRLEPNVSFEPEFQKNLAANKKVQLVRTVRGYGEDMHMLQDGHFDAVILTYVLCTAKDGGKLLSEIKRVLRKGGRLLFAEHVGHPKGTRARFLQDTLAPLVQYFTGGCYMNRDSGALLAKAGFSEIKMDEVDINIPCEYSYHVYGYATA</sequence>